<comment type="cofactor">
    <cofactor evidence="1">
        <name>FAD</name>
        <dbReference type="ChEBI" id="CHEBI:57692"/>
    </cofactor>
</comment>
<keyword evidence="9" id="KW-0560">Oxidoreductase</keyword>
<dbReference type="PANTHER" id="PTHR42802:SF1">
    <property type="entry name" value="L-ORNITHINE N(5)-MONOOXYGENASE"/>
    <property type="match status" value="1"/>
</dbReference>
<evidence type="ECO:0000256" key="3">
    <source>
        <dbReference type="ARBA" id="ARBA00007588"/>
    </source>
</evidence>
<keyword evidence="16" id="KW-1185">Reference proteome</keyword>
<evidence type="ECO:0000256" key="2">
    <source>
        <dbReference type="ARBA" id="ARBA00004924"/>
    </source>
</evidence>
<proteinExistence type="inferred from homology"/>
<dbReference type="SUPFAM" id="SSF51905">
    <property type="entry name" value="FAD/NAD(P)-binding domain"/>
    <property type="match status" value="2"/>
</dbReference>
<dbReference type="InterPro" id="IPR025700">
    <property type="entry name" value="Lys/Orn_oxygenase"/>
</dbReference>
<evidence type="ECO:0000256" key="6">
    <source>
        <dbReference type="ARBA" id="ARBA00022630"/>
    </source>
</evidence>
<dbReference type="PANTHER" id="PTHR42802">
    <property type="entry name" value="MONOOXYGENASE"/>
    <property type="match status" value="1"/>
</dbReference>
<dbReference type="Gene3D" id="3.50.50.60">
    <property type="entry name" value="FAD/NAD(P)-binding domain"/>
    <property type="match status" value="1"/>
</dbReference>
<dbReference type="Pfam" id="PF13434">
    <property type="entry name" value="Lys_Orn_oxgnase"/>
    <property type="match status" value="1"/>
</dbReference>
<organism evidence="15 16">
    <name type="scientific">Halotia branconii CENA392</name>
    <dbReference type="NCBI Taxonomy" id="1539056"/>
    <lineage>
        <taxon>Bacteria</taxon>
        <taxon>Bacillati</taxon>
        <taxon>Cyanobacteriota</taxon>
        <taxon>Cyanophyceae</taxon>
        <taxon>Nostocales</taxon>
        <taxon>Nodulariaceae</taxon>
        <taxon>Halotia</taxon>
    </lineage>
</organism>
<evidence type="ECO:0000256" key="1">
    <source>
        <dbReference type="ARBA" id="ARBA00001974"/>
    </source>
</evidence>
<name>A0AAJ6NRT3_9CYAN</name>
<dbReference type="EMBL" id="CP124543">
    <property type="protein sequence ID" value="WGV25329.1"/>
    <property type="molecule type" value="Genomic_DNA"/>
</dbReference>
<evidence type="ECO:0000313" key="15">
    <source>
        <dbReference type="EMBL" id="WGV25329.1"/>
    </source>
</evidence>
<comment type="similarity">
    <text evidence="3">Belongs to the lysine N(6)-hydroxylase/L-ornithine N(5)-oxygenase family.</text>
</comment>
<dbReference type="KEGG" id="hbq:QI031_26880"/>
<protein>
    <recommendedName>
        <fullName evidence="5">L-lysine N6-monooxygenase MbtG</fullName>
        <ecNumber evidence="4">1.14.13.59</ecNumber>
    </recommendedName>
    <alternativeName>
        <fullName evidence="13">Lysine 6-N-hydroxylase</fullName>
    </alternativeName>
    <alternativeName>
        <fullName evidence="12">Lysine N6-hydroxylase</fullName>
    </alternativeName>
    <alternativeName>
        <fullName evidence="10">Lysine-N-oxygenase</fullName>
    </alternativeName>
    <alternativeName>
        <fullName evidence="11">Mycobactin synthase protein G</fullName>
    </alternativeName>
</protein>
<sequence>MQDRVYDLIGVGIGPFNLGLAALLEPVTKIKSLFIEQKTKFQWHPGLLIEGSSIQVPFLADLVTMAEPSNKFSFLSYLKAKSRLYQFYFWEEFHIPRREYNHYCQWVAEQLSSCCFGQQVESINWQEESQLFAVKTQDIKNNTSLTYDCKNLVLGVGSVPQIPACFQNMKSESLFHSAEFLDRREILRQSKSVTVIGSGQSAAEIFYELLQEQENYQYEINWCTRSSGFLPMEYSKLGLEHFSPDYIHYFYSLSPQKRDDLIKKQDLLYKGISFSTINKIYDLLYERSVAENYPNIKLRSGVEVKEVETTNNRYRLTYRHSHQDERFSHETDCIILATGYRHAVPNCIANIRDLMQWDEKGRYNINFDYHLGLTKDIPNRIFVQNAELHTHGIGSPDLGLGCYRNSVIINTLAGETVYPVKRQNIFQQFGIAA</sequence>
<dbReference type="Proteomes" id="UP001223520">
    <property type="component" value="Chromosome"/>
</dbReference>
<dbReference type="InterPro" id="IPR036188">
    <property type="entry name" value="FAD/NAD-bd_sf"/>
</dbReference>
<evidence type="ECO:0000256" key="13">
    <source>
        <dbReference type="ARBA" id="ARBA00032738"/>
    </source>
</evidence>
<evidence type="ECO:0000256" key="14">
    <source>
        <dbReference type="ARBA" id="ARBA00048407"/>
    </source>
</evidence>
<evidence type="ECO:0000313" key="16">
    <source>
        <dbReference type="Proteomes" id="UP001223520"/>
    </source>
</evidence>
<keyword evidence="8" id="KW-0521">NADP</keyword>
<evidence type="ECO:0000256" key="8">
    <source>
        <dbReference type="ARBA" id="ARBA00022857"/>
    </source>
</evidence>
<evidence type="ECO:0000256" key="10">
    <source>
        <dbReference type="ARBA" id="ARBA00029939"/>
    </source>
</evidence>
<dbReference type="AlphaFoldDB" id="A0AAJ6NRT3"/>
<comment type="pathway">
    <text evidence="2">Siderophore biosynthesis.</text>
</comment>
<keyword evidence="7" id="KW-0274">FAD</keyword>
<evidence type="ECO:0000256" key="7">
    <source>
        <dbReference type="ARBA" id="ARBA00022827"/>
    </source>
</evidence>
<accession>A0AAJ6NRT3</accession>
<keyword evidence="6" id="KW-0285">Flavoprotein</keyword>
<dbReference type="RefSeq" id="WP_281482630.1">
    <property type="nucleotide sequence ID" value="NZ_CP124543.1"/>
</dbReference>
<evidence type="ECO:0000256" key="5">
    <source>
        <dbReference type="ARBA" id="ARBA00016406"/>
    </source>
</evidence>
<evidence type="ECO:0000256" key="4">
    <source>
        <dbReference type="ARBA" id="ARBA00013076"/>
    </source>
</evidence>
<evidence type="ECO:0000256" key="11">
    <source>
        <dbReference type="ARBA" id="ARBA00031158"/>
    </source>
</evidence>
<dbReference type="EC" id="1.14.13.59" evidence="4"/>
<evidence type="ECO:0000256" key="9">
    <source>
        <dbReference type="ARBA" id="ARBA00023002"/>
    </source>
</evidence>
<comment type="catalytic activity">
    <reaction evidence="14">
        <text>L-lysine + NADPH + O2 = N(6)-hydroxy-L-lysine + NADP(+) + H2O</text>
        <dbReference type="Rhea" id="RHEA:23228"/>
        <dbReference type="ChEBI" id="CHEBI:15377"/>
        <dbReference type="ChEBI" id="CHEBI:15379"/>
        <dbReference type="ChEBI" id="CHEBI:32551"/>
        <dbReference type="ChEBI" id="CHEBI:57783"/>
        <dbReference type="ChEBI" id="CHEBI:57820"/>
        <dbReference type="ChEBI" id="CHEBI:58349"/>
        <dbReference type="EC" id="1.14.13.59"/>
    </reaction>
</comment>
<gene>
    <name evidence="15" type="ORF">QI031_26880</name>
</gene>
<dbReference type="GO" id="GO:0047091">
    <property type="term" value="F:L-lysine 6-monooxygenase (NADPH) activity"/>
    <property type="evidence" value="ECO:0007669"/>
    <property type="project" value="UniProtKB-EC"/>
</dbReference>
<reference evidence="15 16" key="1">
    <citation type="journal article" date="2023" name="Limnol Oceanogr Lett">
        <title>Environmental adaptations by the intertidal Antarctic cyanobacterium Halotia branconii CENA392 as revealed using long-read genome sequencing.</title>
        <authorList>
            <person name="Dextro R.B."/>
            <person name="Delbaje E."/>
            <person name="Freitas P.N.N."/>
            <person name="Geraldes V."/>
            <person name="Pinto E."/>
            <person name="Long P.F."/>
            <person name="Fiore M.F."/>
        </authorList>
    </citation>
    <scope>NUCLEOTIDE SEQUENCE [LARGE SCALE GENOMIC DNA]</scope>
    <source>
        <strain evidence="15 16">CENA392</strain>
    </source>
</reference>
<evidence type="ECO:0000256" key="12">
    <source>
        <dbReference type="ARBA" id="ARBA00032493"/>
    </source>
</evidence>